<dbReference type="RefSeq" id="WP_046996222.1">
    <property type="nucleotide sequence ID" value="NZ_JAIQ01000051.1"/>
</dbReference>
<gene>
    <name evidence="3" type="ORF">AA20_02230</name>
</gene>
<dbReference type="SUPFAM" id="SSF55073">
    <property type="entry name" value="Nucleotide cyclase"/>
    <property type="match status" value="1"/>
</dbReference>
<dbReference type="InterPro" id="IPR050706">
    <property type="entry name" value="Cyclic-di-GMP_PDE-like"/>
</dbReference>
<dbReference type="CDD" id="cd01948">
    <property type="entry name" value="EAL"/>
    <property type="match status" value="1"/>
</dbReference>
<reference evidence="3 4" key="1">
    <citation type="submission" date="2014-01" db="EMBL/GenBank/DDBJ databases">
        <title>Development of a Comparative Genomic Fingerprinting Assay for High Resolution Genotyping of Arcobacter butzleri.</title>
        <authorList>
            <person name="Webb A.L."/>
            <person name="Inglis G.D."/>
            <person name="Kruczkiewicz P."/>
            <person name="Selinger L.B."/>
            <person name="Taboada E.N."/>
        </authorList>
    </citation>
    <scope>NUCLEOTIDE SEQUENCE [LARGE SCALE GENOMIC DNA]</scope>
    <source>
        <strain evidence="3 4">L348</strain>
    </source>
</reference>
<evidence type="ECO:0000313" key="4">
    <source>
        <dbReference type="Proteomes" id="UP000035514"/>
    </source>
</evidence>
<evidence type="ECO:0000313" key="3">
    <source>
        <dbReference type="EMBL" id="KLE01860.1"/>
    </source>
</evidence>
<feature type="domain" description="EAL" evidence="1">
    <location>
        <begin position="153"/>
        <end position="392"/>
    </location>
</feature>
<organism evidence="3 4">
    <name type="scientific">Aliarcobacter butzleri L348</name>
    <dbReference type="NCBI Taxonomy" id="1447256"/>
    <lineage>
        <taxon>Bacteria</taxon>
        <taxon>Pseudomonadati</taxon>
        <taxon>Campylobacterota</taxon>
        <taxon>Epsilonproteobacteria</taxon>
        <taxon>Campylobacterales</taxon>
        <taxon>Arcobacteraceae</taxon>
        <taxon>Aliarcobacter</taxon>
    </lineage>
</organism>
<dbReference type="PANTHER" id="PTHR33121">
    <property type="entry name" value="CYCLIC DI-GMP PHOSPHODIESTERASE PDEF"/>
    <property type="match status" value="1"/>
</dbReference>
<comment type="caution">
    <text evidence="3">The sequence shown here is derived from an EMBL/GenBank/DDBJ whole genome shotgun (WGS) entry which is preliminary data.</text>
</comment>
<dbReference type="AlphaFoldDB" id="A0A0G9K7U7"/>
<dbReference type="Gene3D" id="3.20.20.450">
    <property type="entry name" value="EAL domain"/>
    <property type="match status" value="1"/>
</dbReference>
<dbReference type="Pfam" id="PF00990">
    <property type="entry name" value="GGDEF"/>
    <property type="match status" value="1"/>
</dbReference>
<dbReference type="InterPro" id="IPR035919">
    <property type="entry name" value="EAL_sf"/>
</dbReference>
<dbReference type="PROSITE" id="PS50887">
    <property type="entry name" value="GGDEF"/>
    <property type="match status" value="1"/>
</dbReference>
<dbReference type="InterPro" id="IPR043128">
    <property type="entry name" value="Rev_trsase/Diguanyl_cyclase"/>
</dbReference>
<dbReference type="Pfam" id="PF00563">
    <property type="entry name" value="EAL"/>
    <property type="match status" value="1"/>
</dbReference>
<dbReference type="SMART" id="SM00052">
    <property type="entry name" value="EAL"/>
    <property type="match status" value="1"/>
</dbReference>
<evidence type="ECO:0000259" key="1">
    <source>
        <dbReference type="PROSITE" id="PS50883"/>
    </source>
</evidence>
<dbReference type="PATRIC" id="fig|1447256.3.peg.431"/>
<evidence type="ECO:0000259" key="2">
    <source>
        <dbReference type="PROSITE" id="PS50887"/>
    </source>
</evidence>
<proteinExistence type="predicted"/>
<dbReference type="GO" id="GO:0071111">
    <property type="term" value="F:cyclic-guanylate-specific phosphodiesterase activity"/>
    <property type="evidence" value="ECO:0007669"/>
    <property type="project" value="InterPro"/>
</dbReference>
<evidence type="ECO:0008006" key="5">
    <source>
        <dbReference type="Google" id="ProtNLM"/>
    </source>
</evidence>
<dbReference type="InterPro" id="IPR029787">
    <property type="entry name" value="Nucleotide_cyclase"/>
</dbReference>
<accession>A0A0G9K7U7</accession>
<name>A0A0G9K7U7_9BACT</name>
<dbReference type="InterPro" id="IPR001633">
    <property type="entry name" value="EAL_dom"/>
</dbReference>
<dbReference type="EMBL" id="JAIQ01000051">
    <property type="protein sequence ID" value="KLE01860.1"/>
    <property type="molecule type" value="Genomic_DNA"/>
</dbReference>
<sequence length="392" mass="46163">MKKDIDFLGFYNRNKLFKDINHQQIKFLAILDINEFYFINYHYSEKVGNKLLKEIGKKIENHFKMKKIYRSGDRFILLFQELNLDIEDLKQNMSNFIYQIKTKPIKISNNNIVLNITAGISNGPKLLEESELAIKYARYHKLEIAFYNDKILEELIKNNLAKNIISEGEVLVYYQPIANQNKDIVKYEALLRIKHNNFLHYPDSFLKTSKNIKLYNLLTKKVILQAFEDFKHRNEKVSINLSFEDIDNKEINEYIKNISKDYSNIKKVDFEITESDAIKDYKKVQEFINAITSLGASFSIDDFGIGYSNFGILRDLEKIETIKIDGEFVKNYKTNNRYKILLENIVNLAKKMDIKIVAEYVENEEIFNSMKELGVDYFQGYYIGKPSPVKLI</sequence>
<dbReference type="Proteomes" id="UP000035514">
    <property type="component" value="Unassembled WGS sequence"/>
</dbReference>
<protein>
    <recommendedName>
        <fullName evidence="5">Diguanylate cyclase</fullName>
    </recommendedName>
</protein>
<dbReference type="Gene3D" id="3.30.70.270">
    <property type="match status" value="1"/>
</dbReference>
<dbReference type="InterPro" id="IPR000160">
    <property type="entry name" value="GGDEF_dom"/>
</dbReference>
<dbReference type="PANTHER" id="PTHR33121:SF79">
    <property type="entry name" value="CYCLIC DI-GMP PHOSPHODIESTERASE PDED-RELATED"/>
    <property type="match status" value="1"/>
</dbReference>
<dbReference type="PROSITE" id="PS50883">
    <property type="entry name" value="EAL"/>
    <property type="match status" value="1"/>
</dbReference>
<dbReference type="SUPFAM" id="SSF141868">
    <property type="entry name" value="EAL domain-like"/>
    <property type="match status" value="1"/>
</dbReference>
<feature type="domain" description="GGDEF" evidence="2">
    <location>
        <begin position="24"/>
        <end position="149"/>
    </location>
</feature>